<protein>
    <submittedName>
        <fullName evidence="1">Uncharacterized protein</fullName>
    </submittedName>
</protein>
<proteinExistence type="predicted"/>
<comment type="caution">
    <text evidence="1">The sequence shown here is derived from an EMBL/GenBank/DDBJ whole genome shotgun (WGS) entry which is preliminary data.</text>
</comment>
<organism evidence="1 2">
    <name type="scientific">Phlebia brevispora</name>
    <dbReference type="NCBI Taxonomy" id="194682"/>
    <lineage>
        <taxon>Eukaryota</taxon>
        <taxon>Fungi</taxon>
        <taxon>Dikarya</taxon>
        <taxon>Basidiomycota</taxon>
        <taxon>Agaricomycotina</taxon>
        <taxon>Agaricomycetes</taxon>
        <taxon>Polyporales</taxon>
        <taxon>Meruliaceae</taxon>
        <taxon>Phlebia</taxon>
    </lineage>
</organism>
<keyword evidence="2" id="KW-1185">Reference proteome</keyword>
<name>A0ACC1T2Q1_9APHY</name>
<dbReference type="Proteomes" id="UP001148662">
    <property type="component" value="Unassembled WGS sequence"/>
</dbReference>
<gene>
    <name evidence="1" type="ORF">NM688_g4528</name>
</gene>
<evidence type="ECO:0000313" key="2">
    <source>
        <dbReference type="Proteomes" id="UP001148662"/>
    </source>
</evidence>
<sequence>MSNSEEGTLSDPLDHVRIVREDSVSDVIDPRITPEDRADEEQLDESYFRQASDYAHHRPHPAHHEKPPGSLDEKEGPLYVEFEKNDPRDPMNFSKLRKWVIAITAISFTALSGQNSSSASGTHAHVVAPAANASSYNIGYPDMTRELNCTNFEATIGLSTYTLGFAITPLVTASFSEEFGRQPLYLFSGIGFAMMHLVVATAHNIHTIQIARFFGGAFGSTGSTMVGGTIADIFLPHE</sequence>
<reference evidence="1" key="1">
    <citation type="submission" date="2022-07" db="EMBL/GenBank/DDBJ databases">
        <title>Genome Sequence of Phlebia brevispora.</title>
        <authorList>
            <person name="Buettner E."/>
        </authorList>
    </citation>
    <scope>NUCLEOTIDE SEQUENCE</scope>
    <source>
        <strain evidence="1">MPL23</strain>
    </source>
</reference>
<accession>A0ACC1T2Q1</accession>
<dbReference type="EMBL" id="JANHOG010000758">
    <property type="protein sequence ID" value="KAJ3551754.1"/>
    <property type="molecule type" value="Genomic_DNA"/>
</dbReference>
<evidence type="ECO:0000313" key="1">
    <source>
        <dbReference type="EMBL" id="KAJ3551754.1"/>
    </source>
</evidence>